<dbReference type="SUPFAM" id="SSF52833">
    <property type="entry name" value="Thioredoxin-like"/>
    <property type="match status" value="1"/>
</dbReference>
<sequence>MSIVEKFATTIRQQHERASFQKMEFGSSDTPENQQSRGSDGSATLTAMNYSRMKVLQAQEYERKTSLGKAKLGGSWELVNTDGRIEGSEQLLGNWVLIYFGFTNCPDICPVEIEKMVNVVNDLEKDQQIKIPVVPVFISIDPQRDSTSRVKKYCEEFSPKLRGYTGSVEQTFRVYRSEGPKAAEDDYIVDHTVIMYLIDPDGGFQDYFGQNRTFVDIANAIRAKALKYQNSHKAKMSEKPAAPKRTEFSIKVPANTGLKRFSILKFSGSLNVDPLNWPAEQLTLEREDNRSHVFATESKQDFGEAVNTERLLEMKLNAEGKDRKFRSMREDSQYADYWVFLKVGDDFQAYKIKDQYQFLPCITHRTLDSEQAEEKFQHRNKVMNQFALKAQIQKTFRDQDEDAAMSSRTSNLKIKDVGSSDEDEDGRDREAEDADGDNKQKKRTKKAKNKPTASETNKREKKQRVENADEVAAYESDDGDDEGREYDYMSDSGSDTDREEKTVDQKVEEALVGVGDESGMKDNWDLDDSDPEEDEEDEEEKGKAVEKPAPRRESKKNGAKAVTGGDEPMEEGDSSGSDSDDPDSAKVKSVLFMQRKENRKRPHDEPQTTAVSSSATTTSAPAAKHLKINEEKPCEMPDVPLAAHAAANALDTDYVRRLLERKPHTTKELLGKVKPRCGQMDKESIIKKIAEILKNIQPYQFKQKVGTKKLLISQ</sequence>
<keyword evidence="6 11" id="KW-0804">Transcription</keyword>
<evidence type="ECO:0000256" key="10">
    <source>
        <dbReference type="PIRSR" id="PIRSR603782-2"/>
    </source>
</evidence>
<feature type="binding site" evidence="9">
    <location>
        <position position="105"/>
    </location>
    <ligand>
        <name>Cu cation</name>
        <dbReference type="ChEBI" id="CHEBI:23378"/>
    </ligand>
</feature>
<protein>
    <recommendedName>
        <fullName evidence="11">Transcription initiation factor IIF subunit alpha</fullName>
    </recommendedName>
</protein>
<accession>A0A915EKT8</accession>
<feature type="compositionally biased region" description="Basic residues" evidence="12">
    <location>
        <begin position="440"/>
        <end position="449"/>
    </location>
</feature>
<dbReference type="PANTHER" id="PTHR12151:SF5">
    <property type="entry name" value="AT19154P"/>
    <property type="match status" value="1"/>
</dbReference>
<dbReference type="InterPro" id="IPR013766">
    <property type="entry name" value="Thioredoxin_domain"/>
</dbReference>
<evidence type="ECO:0000256" key="6">
    <source>
        <dbReference type="ARBA" id="ARBA00023163"/>
    </source>
</evidence>
<dbReference type="InterPro" id="IPR003782">
    <property type="entry name" value="SCO1/SenC"/>
</dbReference>
<evidence type="ECO:0000256" key="4">
    <source>
        <dbReference type="ARBA" id="ARBA00023015"/>
    </source>
</evidence>
<dbReference type="Pfam" id="PF02630">
    <property type="entry name" value="SCO1-SenC"/>
    <property type="match status" value="1"/>
</dbReference>
<evidence type="ECO:0000313" key="14">
    <source>
        <dbReference type="Proteomes" id="UP000887574"/>
    </source>
</evidence>
<dbReference type="AlphaFoldDB" id="A0A915EKT8"/>
<dbReference type="InterPro" id="IPR036390">
    <property type="entry name" value="WH_DNA-bd_sf"/>
</dbReference>
<evidence type="ECO:0000256" key="12">
    <source>
        <dbReference type="SAM" id="MobiDB-lite"/>
    </source>
</evidence>
<evidence type="ECO:0000256" key="3">
    <source>
        <dbReference type="ARBA" id="ARBA00023008"/>
    </source>
</evidence>
<dbReference type="GO" id="GO:0006367">
    <property type="term" value="P:transcription initiation at RNA polymerase II promoter"/>
    <property type="evidence" value="ECO:0007669"/>
    <property type="project" value="InterPro"/>
</dbReference>
<dbReference type="WBParaSite" id="jg780.1">
    <property type="protein sequence ID" value="jg780.1"/>
    <property type="gene ID" value="jg780"/>
</dbReference>
<dbReference type="Pfam" id="PF05793">
    <property type="entry name" value="TFIIF_alpha"/>
    <property type="match status" value="3"/>
</dbReference>
<feature type="binding site" evidence="9">
    <location>
        <position position="191"/>
    </location>
    <ligand>
        <name>Cu cation</name>
        <dbReference type="ChEBI" id="CHEBI:23378"/>
    </ligand>
</feature>
<evidence type="ECO:0000256" key="11">
    <source>
        <dbReference type="RuleBase" id="RU366044"/>
    </source>
</evidence>
<keyword evidence="5 11" id="KW-0238">DNA-binding</keyword>
<evidence type="ECO:0000256" key="9">
    <source>
        <dbReference type="PIRSR" id="PIRSR603782-1"/>
    </source>
</evidence>
<dbReference type="InterPro" id="IPR036388">
    <property type="entry name" value="WH-like_DNA-bd_sf"/>
</dbReference>
<dbReference type="PANTHER" id="PTHR12151">
    <property type="entry name" value="ELECTRON TRANSPORT PROTIN SCO1/SENC FAMILY MEMBER"/>
    <property type="match status" value="1"/>
</dbReference>
<feature type="disulfide bond" description="Redox-active" evidence="10">
    <location>
        <begin position="105"/>
        <end position="109"/>
    </location>
</feature>
<dbReference type="Gene3D" id="1.10.10.10">
    <property type="entry name" value="Winged helix-like DNA-binding domain superfamily/Winged helix DNA-binding domain"/>
    <property type="match status" value="1"/>
</dbReference>
<dbReference type="PROSITE" id="PS51352">
    <property type="entry name" value="THIOREDOXIN_2"/>
    <property type="match status" value="1"/>
</dbReference>
<evidence type="ECO:0000313" key="15">
    <source>
        <dbReference type="WBParaSite" id="jg780.1"/>
    </source>
</evidence>
<evidence type="ECO:0000256" key="2">
    <source>
        <dbReference type="ARBA" id="ARBA00010996"/>
    </source>
</evidence>
<feature type="domain" description="Thioredoxin" evidence="13">
    <location>
        <begin position="67"/>
        <end position="226"/>
    </location>
</feature>
<dbReference type="SUPFAM" id="SSF46785">
    <property type="entry name" value="Winged helix' DNA-binding domain"/>
    <property type="match status" value="1"/>
</dbReference>
<dbReference type="GO" id="GO:0005634">
    <property type="term" value="C:nucleus"/>
    <property type="evidence" value="ECO:0007669"/>
    <property type="project" value="UniProtKB-SubCell"/>
</dbReference>
<evidence type="ECO:0000256" key="5">
    <source>
        <dbReference type="ARBA" id="ARBA00023125"/>
    </source>
</evidence>
<feature type="compositionally biased region" description="Basic and acidic residues" evidence="12">
    <location>
        <begin position="495"/>
        <end position="509"/>
    </location>
</feature>
<dbReference type="GO" id="GO:0032968">
    <property type="term" value="P:positive regulation of transcription elongation by RNA polymerase II"/>
    <property type="evidence" value="ECO:0007669"/>
    <property type="project" value="InterPro"/>
</dbReference>
<dbReference type="InterPro" id="IPR011039">
    <property type="entry name" value="TFIIF_interaction"/>
</dbReference>
<feature type="compositionally biased region" description="Polar residues" evidence="12">
    <location>
        <begin position="27"/>
        <end position="43"/>
    </location>
</feature>
<dbReference type="FunFam" id="3.40.30.10:FF:000013">
    <property type="entry name" value="Blast:Protein SCO1 homolog, mitochondrial"/>
    <property type="match status" value="1"/>
</dbReference>
<dbReference type="GO" id="GO:0003677">
    <property type="term" value="F:DNA binding"/>
    <property type="evidence" value="ECO:0007669"/>
    <property type="project" value="UniProtKB-KW"/>
</dbReference>
<dbReference type="SUPFAM" id="SSF50916">
    <property type="entry name" value="Rap30/74 interaction domains"/>
    <property type="match status" value="1"/>
</dbReference>
<keyword evidence="14" id="KW-1185">Reference proteome</keyword>
<keyword evidence="10" id="KW-1015">Disulfide bond</keyword>
<feature type="binding site" evidence="9">
    <location>
        <position position="109"/>
    </location>
    <ligand>
        <name>Cu cation</name>
        <dbReference type="ChEBI" id="CHEBI:23378"/>
    </ligand>
</feature>
<feature type="compositionally biased region" description="Acidic residues" evidence="12">
    <location>
        <begin position="567"/>
        <end position="582"/>
    </location>
</feature>
<dbReference type="GO" id="GO:0033617">
    <property type="term" value="P:mitochondrial respiratory chain complex IV assembly"/>
    <property type="evidence" value="ECO:0007669"/>
    <property type="project" value="TreeGrafter"/>
</dbReference>
<reference evidence="15" key="1">
    <citation type="submission" date="2022-11" db="UniProtKB">
        <authorList>
            <consortium name="WormBaseParasite"/>
        </authorList>
    </citation>
    <scope>IDENTIFICATION</scope>
</reference>
<comment type="function">
    <text evidence="8 11">TFIIF is a general transcription initiation factor that binds to RNA polymerase II and helps to recruit it to the initiation complex in collaboration with TFIIB. It promotes transcription elongation.</text>
</comment>
<dbReference type="InterPro" id="IPR036249">
    <property type="entry name" value="Thioredoxin-like_sf"/>
</dbReference>
<comment type="similarity">
    <text evidence="11">Belongs to the TFIIF alpha subunit family.</text>
</comment>
<feature type="compositionally biased region" description="Acidic residues" evidence="12">
    <location>
        <begin position="525"/>
        <end position="539"/>
    </location>
</feature>
<name>A0A915EKT8_9BILA</name>
<keyword evidence="9" id="KW-0479">Metal-binding</keyword>
<dbReference type="InterPro" id="IPR008851">
    <property type="entry name" value="TFIIF-alpha"/>
</dbReference>
<proteinExistence type="inferred from homology"/>
<dbReference type="GO" id="GO:0046872">
    <property type="term" value="F:metal ion binding"/>
    <property type="evidence" value="ECO:0007669"/>
    <property type="project" value="UniProtKB-KW"/>
</dbReference>
<keyword evidence="3 9" id="KW-0186">Copper</keyword>
<feature type="compositionally biased region" description="Basic and acidic residues" evidence="12">
    <location>
        <begin position="540"/>
        <end position="556"/>
    </location>
</feature>
<dbReference type="Proteomes" id="UP000887574">
    <property type="component" value="Unplaced"/>
</dbReference>
<keyword evidence="7 11" id="KW-0539">Nucleus</keyword>
<feature type="compositionally biased region" description="Acidic residues" evidence="12">
    <location>
        <begin position="475"/>
        <end position="484"/>
    </location>
</feature>
<feature type="region of interest" description="Disordered" evidence="12">
    <location>
        <begin position="398"/>
        <end position="623"/>
    </location>
</feature>
<comment type="subcellular location">
    <subcellularLocation>
        <location evidence="1 11">Nucleus</location>
    </subcellularLocation>
</comment>
<feature type="compositionally biased region" description="Acidic residues" evidence="12">
    <location>
        <begin position="419"/>
        <end position="435"/>
    </location>
</feature>
<dbReference type="CDD" id="cd02968">
    <property type="entry name" value="SCO"/>
    <property type="match status" value="1"/>
</dbReference>
<dbReference type="Gene3D" id="3.40.30.10">
    <property type="entry name" value="Glutaredoxin"/>
    <property type="match status" value="1"/>
</dbReference>
<comment type="similarity">
    <text evidence="2">Belongs to the SCO1/2 family.</text>
</comment>
<feature type="region of interest" description="Disordered" evidence="12">
    <location>
        <begin position="18"/>
        <end position="43"/>
    </location>
</feature>
<dbReference type="GO" id="GO:0005739">
    <property type="term" value="C:mitochondrion"/>
    <property type="evidence" value="ECO:0007669"/>
    <property type="project" value="GOC"/>
</dbReference>
<evidence type="ECO:0000256" key="7">
    <source>
        <dbReference type="ARBA" id="ARBA00023242"/>
    </source>
</evidence>
<organism evidence="14 15">
    <name type="scientific">Ditylenchus dipsaci</name>
    <dbReference type="NCBI Taxonomy" id="166011"/>
    <lineage>
        <taxon>Eukaryota</taxon>
        <taxon>Metazoa</taxon>
        <taxon>Ecdysozoa</taxon>
        <taxon>Nematoda</taxon>
        <taxon>Chromadorea</taxon>
        <taxon>Rhabditida</taxon>
        <taxon>Tylenchina</taxon>
        <taxon>Tylenchomorpha</taxon>
        <taxon>Sphaerularioidea</taxon>
        <taxon>Anguinidae</taxon>
        <taxon>Anguininae</taxon>
        <taxon>Ditylenchus</taxon>
    </lineage>
</organism>
<feature type="compositionally biased region" description="Low complexity" evidence="12">
    <location>
        <begin position="608"/>
        <end position="623"/>
    </location>
</feature>
<evidence type="ECO:0000256" key="8">
    <source>
        <dbReference type="ARBA" id="ARBA00025232"/>
    </source>
</evidence>
<evidence type="ECO:0000259" key="13">
    <source>
        <dbReference type="PROSITE" id="PS51352"/>
    </source>
</evidence>
<evidence type="ECO:0000256" key="1">
    <source>
        <dbReference type="ARBA" id="ARBA00004123"/>
    </source>
</evidence>
<keyword evidence="4 11" id="KW-0805">Transcription regulation</keyword>